<feature type="binding site" evidence="4">
    <location>
        <begin position="90"/>
        <end position="93"/>
    </location>
    <ligand>
        <name>5-phospho-alpha-D-ribose 1-diphosphate</name>
        <dbReference type="ChEBI" id="CHEBI:58017"/>
    </ligand>
</feature>
<feature type="binding site" evidence="4">
    <location>
        <position position="225"/>
    </location>
    <ligand>
        <name>Mg(2+)</name>
        <dbReference type="ChEBI" id="CHEBI:18420"/>
        <label>1</label>
    </ligand>
</feature>
<dbReference type="Gene3D" id="3.40.1030.10">
    <property type="entry name" value="Nucleoside phosphorylase/phosphoribosyltransferase catalytic domain"/>
    <property type="match status" value="1"/>
</dbReference>
<dbReference type="GO" id="GO:0000162">
    <property type="term" value="P:L-tryptophan biosynthetic process"/>
    <property type="evidence" value="ECO:0007669"/>
    <property type="project" value="UniProtKB-UniRule"/>
</dbReference>
<dbReference type="Pfam" id="PF00591">
    <property type="entry name" value="Glycos_transf_3"/>
    <property type="match status" value="1"/>
</dbReference>
<feature type="binding site" evidence="4">
    <location>
        <position position="80"/>
    </location>
    <ligand>
        <name>anthranilate</name>
        <dbReference type="ChEBI" id="CHEBI:16567"/>
        <label>1</label>
    </ligand>
</feature>
<dbReference type="GO" id="GO:0004048">
    <property type="term" value="F:anthranilate phosphoribosyltransferase activity"/>
    <property type="evidence" value="ECO:0007669"/>
    <property type="project" value="UniProtKB-UniRule"/>
</dbReference>
<keyword evidence="4" id="KW-0479">Metal-binding</keyword>
<dbReference type="PaxDb" id="1435377-SUSAZ_06810"/>
<dbReference type="OrthoDB" id="8214at2157"/>
<gene>
    <name evidence="4" type="primary">trpD</name>
    <name evidence="7" type="ORF">ATY89_10900</name>
    <name evidence="8" type="ORF">ATZ20_02455</name>
</gene>
<feature type="binding site" evidence="4">
    <location>
        <position position="92"/>
    </location>
    <ligand>
        <name>Mg(2+)</name>
        <dbReference type="ChEBI" id="CHEBI:18420"/>
        <label>1</label>
    </ligand>
</feature>
<dbReference type="EC" id="2.4.2.18" evidence="4"/>
<dbReference type="InterPro" id="IPR035902">
    <property type="entry name" value="Nuc_phospho_transferase"/>
</dbReference>
<proteinExistence type="inferred from homology"/>
<dbReference type="PANTHER" id="PTHR43285">
    <property type="entry name" value="ANTHRANILATE PHOSPHORIBOSYLTRANSFERASE"/>
    <property type="match status" value="1"/>
</dbReference>
<evidence type="ECO:0000256" key="3">
    <source>
        <dbReference type="ARBA" id="ARBA00022679"/>
    </source>
</evidence>
<organism evidence="8 9">
    <name type="scientific">Sulfolobus acidocaldarius</name>
    <dbReference type="NCBI Taxonomy" id="2285"/>
    <lineage>
        <taxon>Archaea</taxon>
        <taxon>Thermoproteota</taxon>
        <taxon>Thermoprotei</taxon>
        <taxon>Sulfolobales</taxon>
        <taxon>Sulfolobaceae</taxon>
        <taxon>Sulfolobus</taxon>
    </lineage>
</organism>
<feature type="domain" description="Glycosyl transferase family 3" evidence="5">
    <location>
        <begin position="74"/>
        <end position="320"/>
    </location>
</feature>
<feature type="binding site" evidence="4">
    <location>
        <begin position="107"/>
        <end position="115"/>
    </location>
    <ligand>
        <name>5-phospho-alpha-D-ribose 1-diphosphate</name>
        <dbReference type="ChEBI" id="CHEBI:58017"/>
    </ligand>
</feature>
<dbReference type="InterPro" id="IPR000312">
    <property type="entry name" value="Glycosyl_Trfase_fam3"/>
</dbReference>
<feature type="binding site" evidence="4">
    <location>
        <position position="224"/>
    </location>
    <ligand>
        <name>Mg(2+)</name>
        <dbReference type="ChEBI" id="CHEBI:18420"/>
        <label>2</label>
    </ligand>
</feature>
<dbReference type="AlphaFoldDB" id="A0A0U3H892"/>
<dbReference type="SUPFAM" id="SSF47648">
    <property type="entry name" value="Nucleoside phosphorylase/phosphoribosyltransferase N-terminal domain"/>
    <property type="match status" value="1"/>
</dbReference>
<dbReference type="GO" id="GO:0005829">
    <property type="term" value="C:cytosol"/>
    <property type="evidence" value="ECO:0007669"/>
    <property type="project" value="TreeGrafter"/>
</dbReference>
<comment type="subunit">
    <text evidence="4">Homodimer.</text>
</comment>
<keyword evidence="1 4" id="KW-0028">Amino-acid biosynthesis</keyword>
<dbReference type="EMBL" id="CP013694">
    <property type="protein sequence ID" value="ALU30399.1"/>
    <property type="molecule type" value="Genomic_DNA"/>
</dbReference>
<dbReference type="Pfam" id="PF02885">
    <property type="entry name" value="Glycos_trans_3N"/>
    <property type="match status" value="1"/>
</dbReference>
<dbReference type="InterPro" id="IPR017459">
    <property type="entry name" value="Glycosyl_Trfase_fam3_N_dom"/>
</dbReference>
<dbReference type="PANTHER" id="PTHR43285:SF2">
    <property type="entry name" value="ANTHRANILATE PHOSPHORIBOSYLTRANSFERASE"/>
    <property type="match status" value="1"/>
</dbReference>
<dbReference type="UniPathway" id="UPA00035">
    <property type="reaction ID" value="UER00041"/>
</dbReference>
<keyword evidence="3 4" id="KW-0808">Transferase</keyword>
<accession>A0A0U3H892</accession>
<name>A0A0U3H892_9CREN</name>
<comment type="pathway">
    <text evidence="4">Amino-acid biosynthesis; L-tryptophan biosynthesis; L-tryptophan from chorismate: step 2/5.</text>
</comment>
<evidence type="ECO:0000313" key="7">
    <source>
        <dbReference type="EMBL" id="ALU30399.1"/>
    </source>
</evidence>
<feature type="binding site" evidence="4">
    <location>
        <position position="225"/>
    </location>
    <ligand>
        <name>Mg(2+)</name>
        <dbReference type="ChEBI" id="CHEBI:18420"/>
        <label>2</label>
    </ligand>
</feature>
<dbReference type="NCBIfam" id="TIGR01245">
    <property type="entry name" value="trpD"/>
    <property type="match status" value="1"/>
</dbReference>
<comment type="cofactor">
    <cofactor evidence="4">
        <name>Mg(2+)</name>
        <dbReference type="ChEBI" id="CHEBI:18420"/>
    </cofactor>
    <text evidence="4">Binds 2 magnesium ions per monomer.</text>
</comment>
<evidence type="ECO:0000256" key="4">
    <source>
        <dbReference type="HAMAP-Rule" id="MF_00211"/>
    </source>
</evidence>
<keyword evidence="4" id="KW-0460">Magnesium</keyword>
<keyword evidence="4" id="KW-0822">Tryptophan biosynthesis</keyword>
<comment type="similarity">
    <text evidence="4">Belongs to the anthranilate phosphoribosyltransferase family.</text>
</comment>
<feature type="binding site" evidence="4">
    <location>
        <position position="119"/>
    </location>
    <ligand>
        <name>5-phospho-alpha-D-ribose 1-diphosphate</name>
        <dbReference type="ChEBI" id="CHEBI:58017"/>
    </ligand>
</feature>
<keyword evidence="4" id="KW-0057">Aromatic amino acid biosynthesis</keyword>
<dbReference type="Proteomes" id="UP000060043">
    <property type="component" value="Chromosome"/>
</dbReference>
<dbReference type="EMBL" id="CP013695">
    <property type="protein sequence ID" value="ALU31120.1"/>
    <property type="molecule type" value="Genomic_DNA"/>
</dbReference>
<evidence type="ECO:0000259" key="6">
    <source>
        <dbReference type="Pfam" id="PF02885"/>
    </source>
</evidence>
<evidence type="ECO:0000313" key="10">
    <source>
        <dbReference type="Proteomes" id="UP000065473"/>
    </source>
</evidence>
<comment type="caution">
    <text evidence="4">Lacks conserved residue(s) required for the propagation of feature annotation.</text>
</comment>
<dbReference type="GeneID" id="14551923"/>
<feature type="binding site" evidence="4">
    <location>
        <position position="110"/>
    </location>
    <ligand>
        <name>anthranilate</name>
        <dbReference type="ChEBI" id="CHEBI:16567"/>
        <label>1</label>
    </ligand>
</feature>
<comment type="catalytic activity">
    <reaction evidence="4">
        <text>N-(5-phospho-beta-D-ribosyl)anthranilate + diphosphate = 5-phospho-alpha-D-ribose 1-diphosphate + anthranilate</text>
        <dbReference type="Rhea" id="RHEA:11768"/>
        <dbReference type="ChEBI" id="CHEBI:16567"/>
        <dbReference type="ChEBI" id="CHEBI:18277"/>
        <dbReference type="ChEBI" id="CHEBI:33019"/>
        <dbReference type="ChEBI" id="CHEBI:58017"/>
        <dbReference type="EC" id="2.4.2.18"/>
    </reaction>
</comment>
<dbReference type="STRING" id="1435377.SUSAZ_06810"/>
<dbReference type="GO" id="GO:0000287">
    <property type="term" value="F:magnesium ion binding"/>
    <property type="evidence" value="ECO:0007669"/>
    <property type="project" value="UniProtKB-UniRule"/>
</dbReference>
<feature type="binding site" evidence="4">
    <location>
        <position position="80"/>
    </location>
    <ligand>
        <name>5-phospho-alpha-D-ribose 1-diphosphate</name>
        <dbReference type="ChEBI" id="CHEBI:58017"/>
    </ligand>
</feature>
<protein>
    <recommendedName>
        <fullName evidence="4">Anthranilate phosphoribosyltransferase</fullName>
        <ecNumber evidence="4">2.4.2.18</ecNumber>
    </recommendedName>
</protein>
<dbReference type="Gene3D" id="1.20.970.10">
    <property type="entry name" value="Transferase, Pyrimidine Nucleoside Phosphorylase, Chain C"/>
    <property type="match status" value="1"/>
</dbReference>
<evidence type="ECO:0000259" key="5">
    <source>
        <dbReference type="Pfam" id="PF00591"/>
    </source>
</evidence>
<evidence type="ECO:0000313" key="8">
    <source>
        <dbReference type="EMBL" id="ALU31120.1"/>
    </source>
</evidence>
<evidence type="ECO:0000256" key="1">
    <source>
        <dbReference type="ARBA" id="ARBA00022605"/>
    </source>
</evidence>
<feature type="binding site" evidence="4">
    <location>
        <begin position="83"/>
        <end position="84"/>
    </location>
    <ligand>
        <name>5-phospho-alpha-D-ribose 1-diphosphate</name>
        <dbReference type="ChEBI" id="CHEBI:58017"/>
    </ligand>
</feature>
<feature type="binding site" evidence="4">
    <location>
        <position position="88"/>
    </location>
    <ligand>
        <name>5-phospho-alpha-D-ribose 1-diphosphate</name>
        <dbReference type="ChEBI" id="CHEBI:58017"/>
    </ligand>
</feature>
<dbReference type="Proteomes" id="UP000065473">
    <property type="component" value="Chromosome"/>
</dbReference>
<feature type="binding site" evidence="4">
    <location>
        <position position="165"/>
    </location>
    <ligand>
        <name>anthranilate</name>
        <dbReference type="ChEBI" id="CHEBI:16567"/>
        <label>2</label>
    </ligand>
</feature>
<keyword evidence="2 4" id="KW-0328">Glycosyltransferase</keyword>
<comment type="function">
    <text evidence="4">Catalyzes the transfer of the phosphoribosyl group of 5-phosphorylribose-1-pyrophosphate (PRPP) to anthranilate to yield N-(5'-phosphoribosyl)-anthranilate (PRA).</text>
</comment>
<evidence type="ECO:0000313" key="9">
    <source>
        <dbReference type="Proteomes" id="UP000060043"/>
    </source>
</evidence>
<dbReference type="GeneID" id="78441768"/>
<dbReference type="HAMAP" id="MF_00211">
    <property type="entry name" value="TrpD"/>
    <property type="match status" value="1"/>
</dbReference>
<evidence type="ECO:0000256" key="2">
    <source>
        <dbReference type="ARBA" id="ARBA00022676"/>
    </source>
</evidence>
<dbReference type="InterPro" id="IPR036320">
    <property type="entry name" value="Glycosyl_Trfase_fam3_N_dom_sf"/>
</dbReference>
<dbReference type="InterPro" id="IPR005940">
    <property type="entry name" value="Anthranilate_Pribosyl_Tfrase"/>
</dbReference>
<reference evidence="9 10" key="1">
    <citation type="submission" date="2015-12" db="EMBL/GenBank/DDBJ databases">
        <title>A stable core within a dynamic pangenome in Sulfolobus acidocaldarius.</title>
        <authorList>
            <person name="Anderson R."/>
            <person name="Kouris A."/>
            <person name="Seward C."/>
            <person name="Campbell K."/>
            <person name="Whitaker R."/>
        </authorList>
    </citation>
    <scope>NUCLEOTIDE SEQUENCE [LARGE SCALE GENOMIC DNA]</scope>
    <source>
        <strain evidence="7 10">GG12-C01-09</strain>
        <strain evidence="8 9">NG05B_CO5_07</strain>
    </source>
</reference>
<feature type="domain" description="Glycosyl transferase family 3 N-terminal" evidence="6">
    <location>
        <begin position="5"/>
        <end position="67"/>
    </location>
</feature>
<dbReference type="RefSeq" id="WP_015385611.1">
    <property type="nucleotide sequence ID" value="NZ_BHWZ01000003.1"/>
</dbReference>
<dbReference type="SUPFAM" id="SSF52418">
    <property type="entry name" value="Nucleoside phosphorylase/phosphoribosyltransferase catalytic domain"/>
    <property type="match status" value="1"/>
</dbReference>
<sequence>MNISDYLKKIVFEKRDLSTEDSEAIANALMKGEIPEIQVSALLTSLAMKGESFEEIVGFARAMRNNAIKISYPEALDTAGTGGDGLGTINVSTITAIILSQLFPVAKHGNRSVSGKSGSADVLEALGYNINIAPELANKLIKENNFVFLFAQIYHPAMKNVANVRKTLGIRTIFNLLGPLTNPAGTRYQLIGLFSSKVMDIVAKAASLLDYKKVFIYHGEPGIDEISPYGYTTVYEITNGKIQQYRLHYSDFGLKRQIPIEKITATSANESAIKILRGVMGIDSDIRDFIGINVAVGLKLIGKAEDARDGFEYAMQLMESTIQHLRRIIESNGDIKKFDQLVRQVGKG</sequence>